<comment type="caution">
    <text evidence="2">The sequence shown here is derived from an EMBL/GenBank/DDBJ whole genome shotgun (WGS) entry which is preliminary data.</text>
</comment>
<keyword evidence="3" id="KW-1185">Reference proteome</keyword>
<dbReference type="Proteomes" id="UP001642483">
    <property type="component" value="Unassembled WGS sequence"/>
</dbReference>
<accession>A0ABP0FYW8</accession>
<feature type="region of interest" description="Disordered" evidence="1">
    <location>
        <begin position="227"/>
        <end position="247"/>
    </location>
</feature>
<feature type="compositionally biased region" description="Polar residues" evidence="1">
    <location>
        <begin position="230"/>
        <end position="240"/>
    </location>
</feature>
<name>A0ABP0FYW8_CLALP</name>
<feature type="compositionally biased region" description="Low complexity" evidence="1">
    <location>
        <begin position="147"/>
        <end position="160"/>
    </location>
</feature>
<reference evidence="2 3" key="1">
    <citation type="submission" date="2024-02" db="EMBL/GenBank/DDBJ databases">
        <authorList>
            <person name="Daric V."/>
            <person name="Darras S."/>
        </authorList>
    </citation>
    <scope>NUCLEOTIDE SEQUENCE [LARGE SCALE GENOMIC DNA]</scope>
</reference>
<evidence type="ECO:0000313" key="2">
    <source>
        <dbReference type="EMBL" id="CAK8684415.1"/>
    </source>
</evidence>
<feature type="region of interest" description="Disordered" evidence="1">
    <location>
        <begin position="135"/>
        <end position="162"/>
    </location>
</feature>
<proteinExistence type="predicted"/>
<evidence type="ECO:0000256" key="1">
    <source>
        <dbReference type="SAM" id="MobiDB-lite"/>
    </source>
</evidence>
<evidence type="ECO:0000313" key="3">
    <source>
        <dbReference type="Proteomes" id="UP001642483"/>
    </source>
</evidence>
<gene>
    <name evidence="2" type="ORF">CVLEPA_LOCUS15401</name>
</gene>
<sequence>MAEKGSFSGSALPISGKRAGNCGQLTRSPSKTAIGGKHKQATGCIRATLLACYAYTLAKEVNSQATEAARYAQDSSKVARQLSHISENLTKQVQKGAGVNLDNQMALTEMYYSSREKPQLSLYAFLRLMNPDSQDHSYDKVGPDRFSPQSTSSGTTTASSDGCNVFSLPQIKRIKSITELQEISENMIKTSDKRRKRNLIGSQNSLSPLLAEEDVVDVKVENPIYEDFPAQQSPQIFTSQKQKHGVD</sequence>
<dbReference type="EMBL" id="CAWYQH010000097">
    <property type="protein sequence ID" value="CAK8684415.1"/>
    <property type="molecule type" value="Genomic_DNA"/>
</dbReference>
<organism evidence="2 3">
    <name type="scientific">Clavelina lepadiformis</name>
    <name type="common">Light-bulb sea squirt</name>
    <name type="synonym">Ascidia lepadiformis</name>
    <dbReference type="NCBI Taxonomy" id="159417"/>
    <lineage>
        <taxon>Eukaryota</taxon>
        <taxon>Metazoa</taxon>
        <taxon>Chordata</taxon>
        <taxon>Tunicata</taxon>
        <taxon>Ascidiacea</taxon>
        <taxon>Aplousobranchia</taxon>
        <taxon>Clavelinidae</taxon>
        <taxon>Clavelina</taxon>
    </lineage>
</organism>
<protein>
    <submittedName>
        <fullName evidence="2">Uncharacterized protein</fullName>
    </submittedName>
</protein>